<reference evidence="1 2" key="1">
    <citation type="journal article" date="2017" name="MBio">
        <title>Type VI secretion-mediated competition in the bee gut microbiome.</title>
        <authorList>
            <person name="Steele M.I."/>
            <person name="Kwong W.K."/>
            <person name="Powell J.E."/>
            <person name="Whiteley M."/>
            <person name="Moran N.A."/>
        </authorList>
    </citation>
    <scope>NUCLEOTIDE SEQUENCE [LARGE SCALE GENOMIC DNA]</scope>
    <source>
        <strain evidence="1 2">Occ4-2</strain>
    </source>
</reference>
<name>A0A2N9XIR3_9NEIS</name>
<sequence>MRTEEFNKCREFLEGQIMRTPDNKELIAAYQKLLELKSIYDTEIHISMLDKKARRMEFQQQVQTNISATENHQEGISTKDGVQNYNQLQLNQNNQNSLMANQKNWYNYHRIQSHHFGDN</sequence>
<dbReference type="AlphaFoldDB" id="A0A2N9XIR3"/>
<protein>
    <submittedName>
        <fullName evidence="1">Uncharacterized protein</fullName>
    </submittedName>
</protein>
<accession>A0A2N9XIR3</accession>
<organism evidence="1 2">
    <name type="scientific">Snodgrassella alvi</name>
    <dbReference type="NCBI Taxonomy" id="1196083"/>
    <lineage>
        <taxon>Bacteria</taxon>
        <taxon>Pseudomonadati</taxon>
        <taxon>Pseudomonadota</taxon>
        <taxon>Betaproteobacteria</taxon>
        <taxon>Neisseriales</taxon>
        <taxon>Neisseriaceae</taxon>
        <taxon>Snodgrassella</taxon>
    </lineage>
</organism>
<evidence type="ECO:0000313" key="1">
    <source>
        <dbReference type="EMBL" id="PIT48218.1"/>
    </source>
</evidence>
<evidence type="ECO:0000313" key="2">
    <source>
        <dbReference type="Proteomes" id="UP000231484"/>
    </source>
</evidence>
<gene>
    <name evidence="1" type="ORF">BHC48_10855</name>
</gene>
<dbReference type="EMBL" id="MEIQ01000053">
    <property type="protein sequence ID" value="PIT48218.1"/>
    <property type="molecule type" value="Genomic_DNA"/>
</dbReference>
<comment type="caution">
    <text evidence="1">The sequence shown here is derived from an EMBL/GenBank/DDBJ whole genome shotgun (WGS) entry which is preliminary data.</text>
</comment>
<dbReference type="Proteomes" id="UP000231484">
    <property type="component" value="Unassembled WGS sequence"/>
</dbReference>
<proteinExistence type="predicted"/>